<keyword evidence="4 6" id="KW-1133">Transmembrane helix</keyword>
<dbReference type="KEGG" id="bbel:109481006"/>
<dbReference type="GO" id="GO:0031966">
    <property type="term" value="C:mitochondrial membrane"/>
    <property type="evidence" value="ECO:0007669"/>
    <property type="project" value="TreeGrafter"/>
</dbReference>
<dbReference type="GeneID" id="109481006"/>
<evidence type="ECO:0000256" key="4">
    <source>
        <dbReference type="ARBA" id="ARBA00022989"/>
    </source>
</evidence>
<evidence type="ECO:0000256" key="5">
    <source>
        <dbReference type="ARBA" id="ARBA00023136"/>
    </source>
</evidence>
<dbReference type="InterPro" id="IPR044890">
    <property type="entry name" value="TMEM14_sf"/>
</dbReference>
<comment type="subcellular location">
    <subcellularLocation>
        <location evidence="1">Membrane</location>
    </subcellularLocation>
</comment>
<dbReference type="RefSeq" id="XP_019639043.1">
    <property type="nucleotide sequence ID" value="XM_019783484.1"/>
</dbReference>
<dbReference type="Pfam" id="PF03647">
    <property type="entry name" value="Tmemb_14"/>
    <property type="match status" value="1"/>
</dbReference>
<dbReference type="PANTHER" id="PTHR12668:SF43">
    <property type="entry name" value="TRANSMEMBRANE PROTEIN 14 HOMOLOG"/>
    <property type="match status" value="1"/>
</dbReference>
<keyword evidence="7" id="KW-1185">Reference proteome</keyword>
<proteinExistence type="inferred from homology"/>
<dbReference type="InterPro" id="IPR005349">
    <property type="entry name" value="TMEM14"/>
</dbReference>
<feature type="transmembrane region" description="Helical" evidence="6">
    <location>
        <begin position="20"/>
        <end position="42"/>
    </location>
</feature>
<accession>A0A6P4ZQD3</accession>
<comment type="similarity">
    <text evidence="2">Belongs to the TMEM14 family.</text>
</comment>
<sequence length="102" mass="10275">MTDFISIGYALAVAAGGISGYVRAGSVMSLGAGLVFGGLMGVGAYQTSVNPNNYLLSLGTSGVLTAVMGSRFINSGKFMPAGLVAGLSLLMVARFGYRAISN</sequence>
<feature type="transmembrane region" description="Helical" evidence="6">
    <location>
        <begin position="79"/>
        <end position="97"/>
    </location>
</feature>
<evidence type="ECO:0000313" key="8">
    <source>
        <dbReference type="RefSeq" id="XP_019639043.1"/>
    </source>
</evidence>
<evidence type="ECO:0000256" key="2">
    <source>
        <dbReference type="ARBA" id="ARBA00007590"/>
    </source>
</evidence>
<evidence type="ECO:0000256" key="6">
    <source>
        <dbReference type="SAM" id="Phobius"/>
    </source>
</evidence>
<reference evidence="8" key="1">
    <citation type="submission" date="2025-08" db="UniProtKB">
        <authorList>
            <consortium name="RefSeq"/>
        </authorList>
    </citation>
    <scope>IDENTIFICATION</scope>
    <source>
        <tissue evidence="8">Gonad</tissue>
    </source>
</reference>
<evidence type="ECO:0000313" key="7">
    <source>
        <dbReference type="Proteomes" id="UP000515135"/>
    </source>
</evidence>
<name>A0A6P4ZQD3_BRABE</name>
<evidence type="ECO:0000256" key="1">
    <source>
        <dbReference type="ARBA" id="ARBA00004370"/>
    </source>
</evidence>
<dbReference type="Gene3D" id="1.10.10.1740">
    <property type="entry name" value="Transmembrane protein 14-like"/>
    <property type="match status" value="1"/>
</dbReference>
<organism evidence="7 8">
    <name type="scientific">Branchiostoma belcheri</name>
    <name type="common">Amphioxus</name>
    <dbReference type="NCBI Taxonomy" id="7741"/>
    <lineage>
        <taxon>Eukaryota</taxon>
        <taxon>Metazoa</taxon>
        <taxon>Chordata</taxon>
        <taxon>Cephalochordata</taxon>
        <taxon>Leptocardii</taxon>
        <taxon>Amphioxiformes</taxon>
        <taxon>Branchiostomatidae</taxon>
        <taxon>Branchiostoma</taxon>
    </lineage>
</organism>
<dbReference type="AlphaFoldDB" id="A0A6P4ZQD3"/>
<dbReference type="GO" id="GO:0070453">
    <property type="term" value="P:regulation of heme biosynthetic process"/>
    <property type="evidence" value="ECO:0007669"/>
    <property type="project" value="TreeGrafter"/>
</dbReference>
<keyword evidence="3 6" id="KW-0812">Transmembrane</keyword>
<evidence type="ECO:0000256" key="3">
    <source>
        <dbReference type="ARBA" id="ARBA00022692"/>
    </source>
</evidence>
<gene>
    <name evidence="8" type="primary">LOC109481006</name>
</gene>
<dbReference type="PANTHER" id="PTHR12668">
    <property type="entry name" value="TRANSMEMBRANE PROTEIN 14, 15"/>
    <property type="match status" value="1"/>
</dbReference>
<protein>
    <submittedName>
        <fullName evidence="8">Transmembrane protein 14C-like isoform X1</fullName>
    </submittedName>
</protein>
<keyword evidence="5 6" id="KW-0472">Membrane</keyword>
<dbReference type="Proteomes" id="UP000515135">
    <property type="component" value="Unplaced"/>
</dbReference>
<dbReference type="OrthoDB" id="5620at2759"/>